<accession>A0A0B4ZZK4</accession>
<dbReference type="Gene3D" id="3.90.1160.10">
    <property type="entry name" value="Baseplate structural protein gp11, finger domain"/>
    <property type="match status" value="1"/>
</dbReference>
<dbReference type="InterPro" id="IPR015982">
    <property type="entry name" value="Baseplate_struct_Gp11_N_sf"/>
</dbReference>
<reference evidence="1 2" key="1">
    <citation type="submission" date="2014-11" db="EMBL/GenBank/DDBJ databases">
        <title>Complete genome sequence of vB_YenM_TG1, a broad host range bacteriophage which infects Yersinia enterocolitica.</title>
        <authorList>
            <person name="Leon-Velarde C.G."/>
            <person name="Kropinski A.M."/>
            <person name="Chen S."/>
            <person name="Griffiths M.W."/>
            <person name="Odumeru J.A."/>
        </authorList>
    </citation>
    <scope>NUCLEOTIDE SEQUENCE [LARGE SCALE GENOMIC DNA]</scope>
</reference>
<dbReference type="SUPFAM" id="SSF56558">
    <property type="entry name" value="Baseplate structural protein gp11"/>
    <property type="match status" value="1"/>
</dbReference>
<dbReference type="Proteomes" id="UP000031805">
    <property type="component" value="Segment"/>
</dbReference>
<dbReference type="Gene3D" id="1.10.286.30">
    <property type="entry name" value="Baseplate structural protein GP11, N-terminal domain"/>
    <property type="match status" value="1"/>
</dbReference>
<name>A0A0B4ZZK4_9CAUD</name>
<organism evidence="1 2">
    <name type="scientific">Yersinia phage vB_YenM_TG1</name>
    <dbReference type="NCBI Taxonomy" id="1589265"/>
    <lineage>
        <taxon>Viruses</taxon>
        <taxon>Duplodnaviria</taxon>
        <taxon>Heunggongvirae</taxon>
        <taxon>Uroviricota</taxon>
        <taxon>Caudoviricetes</taxon>
        <taxon>Pantevenvirales</taxon>
        <taxon>Straboviridae</taxon>
        <taxon>Tevenvirinae</taxon>
        <taxon>Tegunavirus</taxon>
        <taxon>Tegunavirus yenmtg1</taxon>
    </lineage>
</organism>
<keyword evidence="2" id="KW-1185">Reference proteome</keyword>
<dbReference type="InterPro" id="IPR043180">
    <property type="entry name" value="Baseplate_struct_Gp11_C"/>
</dbReference>
<dbReference type="Gene3D" id="2.20.20.20">
    <property type="entry name" value="Baseplate structural protein gp11, C-terminal domain"/>
    <property type="match status" value="1"/>
</dbReference>
<evidence type="ECO:0000313" key="1">
    <source>
        <dbReference type="EMBL" id="AJD81968.1"/>
    </source>
</evidence>
<evidence type="ECO:0000313" key="2">
    <source>
        <dbReference type="Proteomes" id="UP000031805"/>
    </source>
</evidence>
<dbReference type="InterPro" id="IPR036214">
    <property type="entry name" value="Gp11_sf"/>
</dbReference>
<dbReference type="GeneID" id="26627482"/>
<protein>
    <submittedName>
        <fullName evidence="1">Baseplate wedge subunit and tail pin</fullName>
    </submittedName>
</protein>
<dbReference type="Pfam" id="PF08677">
    <property type="entry name" value="GP11"/>
    <property type="match status" value="1"/>
</dbReference>
<dbReference type="RefSeq" id="YP_009200419.1">
    <property type="nucleotide sequence ID" value="NC_028820.1"/>
</dbReference>
<dbReference type="KEGG" id="vg:26627482"/>
<sequence>MFTKTRGGAEVPSRKADYLEFSPDGAQAIVGNKNPIGLTTTTQTNLGVWYPNIQSAIDDLSSMLTGNIGDVVINTSGINPAGIQQVTQIAFSGTASVQISTAPGTIITSAKTVILGFPITVDDGDTSDQIATKLKAEMDTYVLQNKVIDNVTQDGTDPGILNIRHIDYQNHAVEDFNVYGVSAVMTVASPPKVGYGTWFKIGQEAKTFDGGAISYTLNYFQRIA</sequence>
<proteinExistence type="predicted"/>
<gene>
    <name evidence="1" type="ORF">YenMTG1_158</name>
</gene>
<dbReference type="InterPro" id="IPR015976">
    <property type="entry name" value="Phage_T4_Gp11_C"/>
</dbReference>
<dbReference type="InterPro" id="IPR014791">
    <property type="entry name" value="Baseplate_struct_Gp11"/>
</dbReference>
<dbReference type="EMBL" id="KP202158">
    <property type="protein sequence ID" value="AJD81968.1"/>
    <property type="molecule type" value="Genomic_DNA"/>
</dbReference>